<dbReference type="Proteomes" id="UP000613974">
    <property type="component" value="Unassembled WGS sequence"/>
</dbReference>
<proteinExistence type="predicted"/>
<name>A0ABQ3SMK3_9ACTN</name>
<gene>
    <name evidence="2" type="ORF">Snoj_32100</name>
</gene>
<feature type="compositionally biased region" description="Low complexity" evidence="1">
    <location>
        <begin position="1"/>
        <end position="21"/>
    </location>
</feature>
<evidence type="ECO:0000313" key="3">
    <source>
        <dbReference type="Proteomes" id="UP000613974"/>
    </source>
</evidence>
<reference evidence="3" key="1">
    <citation type="submission" date="2023-07" db="EMBL/GenBank/DDBJ databases">
        <title>Whole genome shotgun sequence of Streptomyces nojiriensis NBRC 13794.</title>
        <authorList>
            <person name="Komaki H."/>
            <person name="Tamura T."/>
        </authorList>
    </citation>
    <scope>NUCLEOTIDE SEQUENCE [LARGE SCALE GENOMIC DNA]</scope>
    <source>
        <strain evidence="3">NBRC 13794</strain>
    </source>
</reference>
<feature type="region of interest" description="Disordered" evidence="1">
    <location>
        <begin position="1"/>
        <end position="48"/>
    </location>
</feature>
<organism evidence="2 3">
    <name type="scientific">Streptomyces nojiriensis</name>
    <dbReference type="NCBI Taxonomy" id="66374"/>
    <lineage>
        <taxon>Bacteria</taxon>
        <taxon>Bacillati</taxon>
        <taxon>Actinomycetota</taxon>
        <taxon>Actinomycetes</taxon>
        <taxon>Kitasatosporales</taxon>
        <taxon>Streptomycetaceae</taxon>
        <taxon>Streptomyces</taxon>
    </lineage>
</organism>
<protein>
    <submittedName>
        <fullName evidence="2">Uncharacterized protein</fullName>
    </submittedName>
</protein>
<comment type="caution">
    <text evidence="2">The sequence shown here is derived from an EMBL/GenBank/DDBJ whole genome shotgun (WGS) entry which is preliminary data.</text>
</comment>
<evidence type="ECO:0000256" key="1">
    <source>
        <dbReference type="SAM" id="MobiDB-lite"/>
    </source>
</evidence>
<keyword evidence="3" id="KW-1185">Reference proteome</keyword>
<sequence length="72" mass="6876">MTTDGGVAAGAEAGTAAPAAVEEVHAASRAVTAPASTAGTARYGNGKDMGVFPVGRSAGACGGREARCARPE</sequence>
<evidence type="ECO:0000313" key="2">
    <source>
        <dbReference type="EMBL" id="GHI69292.1"/>
    </source>
</evidence>
<dbReference type="EMBL" id="BNEC01000005">
    <property type="protein sequence ID" value="GHI69292.1"/>
    <property type="molecule type" value="Genomic_DNA"/>
</dbReference>
<accession>A0ABQ3SMK3</accession>